<keyword evidence="7" id="KW-0575">Peroxidase</keyword>
<dbReference type="GO" id="GO:0046872">
    <property type="term" value="F:metal ion binding"/>
    <property type="evidence" value="ECO:0007669"/>
    <property type="project" value="UniProtKB-KW"/>
</dbReference>
<dbReference type="CDD" id="cd09817">
    <property type="entry name" value="linoleate_diol_synthase_like"/>
    <property type="match status" value="1"/>
</dbReference>
<dbReference type="GeneID" id="63831447"/>
<dbReference type="Proteomes" id="UP000076871">
    <property type="component" value="Unassembled WGS sequence"/>
</dbReference>
<dbReference type="InterPro" id="IPR034812">
    <property type="entry name" value="Ppo-like_N"/>
</dbReference>
<name>A0A165EAI8_9APHY</name>
<proteinExistence type="predicted"/>
<dbReference type="InterPro" id="IPR050783">
    <property type="entry name" value="Oxylipin_biosynth_metab"/>
</dbReference>
<dbReference type="GO" id="GO:0051213">
    <property type="term" value="F:dioxygenase activity"/>
    <property type="evidence" value="ECO:0007669"/>
    <property type="project" value="UniProtKB-KW"/>
</dbReference>
<evidence type="ECO:0000313" key="8">
    <source>
        <dbReference type="Proteomes" id="UP000076871"/>
    </source>
</evidence>
<feature type="binding site" description="axial binding residue" evidence="6">
    <location>
        <position position="387"/>
    </location>
    <ligand>
        <name>heme b</name>
        <dbReference type="ChEBI" id="CHEBI:60344"/>
    </ligand>
    <ligandPart>
        <name>Fe</name>
        <dbReference type="ChEBI" id="CHEBI:18248"/>
    </ligandPart>
</feature>
<dbReference type="AlphaFoldDB" id="A0A165EAI8"/>
<gene>
    <name evidence="7" type="ORF">LAESUDRAFT_812590</name>
</gene>
<dbReference type="RefSeq" id="XP_040764336.1">
    <property type="nucleotide sequence ID" value="XM_040914420.1"/>
</dbReference>
<dbReference type="GO" id="GO:0020037">
    <property type="term" value="F:heme binding"/>
    <property type="evidence" value="ECO:0007669"/>
    <property type="project" value="InterPro"/>
</dbReference>
<dbReference type="OrthoDB" id="823504at2759"/>
<evidence type="ECO:0000256" key="4">
    <source>
        <dbReference type="ARBA" id="ARBA00023002"/>
    </source>
</evidence>
<keyword evidence="8" id="KW-1185">Reference proteome</keyword>
<dbReference type="STRING" id="1314785.A0A165EAI8"/>
<dbReference type="InterPro" id="IPR010255">
    <property type="entry name" value="Haem_peroxidase_sf"/>
</dbReference>
<sequence length="1003" mass="112831">MKTNAILSPRKDTDDYIVGVNAPFDPYGVRSADRSLTRSVRDVVQNLMRFRFFSLADIRAILNVAQNILGHGPGIDDRLYFLERLLIFIARSPDNFAIARNLQLDVINILFKDLQSPPVNFLAIPSVVPSPIEFVNYAYRTADGSNYNVLMPTLGMAGSPYVRSVPGTTPIPQHHLPEPELVFNMLLRRDGFVEHPGGLSSLFFSFANLIIHSIFHTNPRDWTINDASSYLDLSPLYGSNQEQVDSVRRKDGTGRLWEDVFADARLLLMPPSTGALLVLFCRNHNYVAERIRAINEFRTYADPATLDEKGRAAQDDEIFQRARLVNTAFFMQVILGDYVGAILGLTRDGLTWRLDPLQAMREPTHEWIPRGDGNVVSIEFNLMYRWHMAISKEDRDWTDDLFHQMFPGMDFDQITVEDFWKAVREYRERLPTDLREWTFSGLQRDASGRYNDADLAHILQSATEAPAGAFRARGIPEALRVVEILGILQARSWGTCSLNEFRSFMGLRPYRSFKEWNPDPKVYMAAEKLYHNIDNLELYVGMQAEETKVPMPGAGLCPGFTMSRAILADAVCLTRGDRFLTVDLTPFNLTTWGFQDVQVNGLDGSCGGILSRLLIRTLPACYSASSAYTLFPFMVPKRMKEYVTKWPGSPVDQYLWTRQESLTNGIRKELGVEKMAQRILGVLPDRQSVHKALYEPGALERHAASFGKITRSLIVAKSVVHANLAMRYVNVVKDVVNLIPVYWIAKYATGIPMKTEANPQGFFGEQELVHMFADVASYLSPDINTSEEFELREKYLKIAQVVTDVVKFHLSQFESGSPLGTPGRAADHYEHDRKFLTALRASGKHAGYDALAAGVFVEIVASAAPYSRALAHVVDYFLEEGEREELVRWLAAGKEGEAQVEEGIFRALGSDQTNGVPKSNGISHSALLLNKQGLVKPIFFVKTAAEVLRAIFALDGLRRVPGVKGILNQLSDSMDGRQEHFYLDTEGKVTEWPVSMTVQYIVH</sequence>
<keyword evidence="5 6" id="KW-0408">Iron</keyword>
<dbReference type="PROSITE" id="PS50292">
    <property type="entry name" value="PEROXIDASE_3"/>
    <property type="match status" value="1"/>
</dbReference>
<keyword evidence="3" id="KW-0223">Dioxygenase</keyword>
<keyword evidence="4" id="KW-0560">Oxidoreductase</keyword>
<evidence type="ECO:0000256" key="3">
    <source>
        <dbReference type="ARBA" id="ARBA00022964"/>
    </source>
</evidence>
<reference evidence="7 8" key="1">
    <citation type="journal article" date="2016" name="Mol. Biol. Evol.">
        <title>Comparative Genomics of Early-Diverging Mushroom-Forming Fungi Provides Insights into the Origins of Lignocellulose Decay Capabilities.</title>
        <authorList>
            <person name="Nagy L.G."/>
            <person name="Riley R."/>
            <person name="Tritt A."/>
            <person name="Adam C."/>
            <person name="Daum C."/>
            <person name="Floudas D."/>
            <person name="Sun H."/>
            <person name="Yadav J.S."/>
            <person name="Pangilinan J."/>
            <person name="Larsson K.H."/>
            <person name="Matsuura K."/>
            <person name="Barry K."/>
            <person name="Labutti K."/>
            <person name="Kuo R."/>
            <person name="Ohm R.A."/>
            <person name="Bhattacharya S.S."/>
            <person name="Shirouzu T."/>
            <person name="Yoshinaga Y."/>
            <person name="Martin F.M."/>
            <person name="Grigoriev I.V."/>
            <person name="Hibbett D.S."/>
        </authorList>
    </citation>
    <scope>NUCLEOTIDE SEQUENCE [LARGE SCALE GENOMIC DNA]</scope>
    <source>
        <strain evidence="7 8">93-53</strain>
    </source>
</reference>
<protein>
    <submittedName>
        <fullName evidence="7">Heme peroxidase</fullName>
    </submittedName>
</protein>
<evidence type="ECO:0000256" key="6">
    <source>
        <dbReference type="PIRSR" id="PIRSR619791-2"/>
    </source>
</evidence>
<organism evidence="7 8">
    <name type="scientific">Laetiporus sulphureus 93-53</name>
    <dbReference type="NCBI Taxonomy" id="1314785"/>
    <lineage>
        <taxon>Eukaryota</taxon>
        <taxon>Fungi</taxon>
        <taxon>Dikarya</taxon>
        <taxon>Basidiomycota</taxon>
        <taxon>Agaricomycotina</taxon>
        <taxon>Agaricomycetes</taxon>
        <taxon>Polyporales</taxon>
        <taxon>Laetiporus</taxon>
    </lineage>
</organism>
<dbReference type="PANTHER" id="PTHR11903:SF37">
    <property type="entry name" value="PSI-PRODUCING OXYGENASE A"/>
    <property type="match status" value="1"/>
</dbReference>
<keyword evidence="1 6" id="KW-0349">Heme</keyword>
<dbReference type="GO" id="GO:0006631">
    <property type="term" value="P:fatty acid metabolic process"/>
    <property type="evidence" value="ECO:0007669"/>
    <property type="project" value="UniProtKB-ARBA"/>
</dbReference>
<dbReference type="PRINTS" id="PR00457">
    <property type="entry name" value="ANPEROXIDASE"/>
</dbReference>
<evidence type="ECO:0000256" key="1">
    <source>
        <dbReference type="ARBA" id="ARBA00022617"/>
    </source>
</evidence>
<evidence type="ECO:0000313" key="7">
    <source>
        <dbReference type="EMBL" id="KZT06596.1"/>
    </source>
</evidence>
<dbReference type="SUPFAM" id="SSF48113">
    <property type="entry name" value="Heme-dependent peroxidases"/>
    <property type="match status" value="1"/>
</dbReference>
<keyword evidence="2 6" id="KW-0479">Metal-binding</keyword>
<dbReference type="GO" id="GO:0004601">
    <property type="term" value="F:peroxidase activity"/>
    <property type="evidence" value="ECO:0007669"/>
    <property type="project" value="UniProtKB-KW"/>
</dbReference>
<accession>A0A165EAI8</accession>
<dbReference type="PANTHER" id="PTHR11903">
    <property type="entry name" value="PROSTAGLANDIN G/H SYNTHASE"/>
    <property type="match status" value="1"/>
</dbReference>
<dbReference type="Gene3D" id="1.10.640.10">
    <property type="entry name" value="Haem peroxidase domain superfamily, animal type"/>
    <property type="match status" value="1"/>
</dbReference>
<dbReference type="InterPro" id="IPR019791">
    <property type="entry name" value="Haem_peroxidase_animal"/>
</dbReference>
<dbReference type="InterPro" id="IPR037120">
    <property type="entry name" value="Haem_peroxidase_sf_animal"/>
</dbReference>
<dbReference type="Pfam" id="PF03098">
    <property type="entry name" value="An_peroxidase"/>
    <property type="match status" value="1"/>
</dbReference>
<evidence type="ECO:0000256" key="5">
    <source>
        <dbReference type="ARBA" id="ARBA00023004"/>
    </source>
</evidence>
<dbReference type="GO" id="GO:0006979">
    <property type="term" value="P:response to oxidative stress"/>
    <property type="evidence" value="ECO:0007669"/>
    <property type="project" value="InterPro"/>
</dbReference>
<evidence type="ECO:0000256" key="2">
    <source>
        <dbReference type="ARBA" id="ARBA00022723"/>
    </source>
</evidence>
<dbReference type="InParanoid" id="A0A165EAI8"/>
<dbReference type="EMBL" id="KV427623">
    <property type="protein sequence ID" value="KZT06596.1"/>
    <property type="molecule type" value="Genomic_DNA"/>
</dbReference>